<accession>A0ABW3QGU7</accession>
<dbReference type="EMBL" id="JBHTLP010000014">
    <property type="protein sequence ID" value="MFD1143556.1"/>
    <property type="molecule type" value="Genomic_DNA"/>
</dbReference>
<evidence type="ECO:0000313" key="2">
    <source>
        <dbReference type="Proteomes" id="UP001597116"/>
    </source>
</evidence>
<dbReference type="RefSeq" id="WP_379884430.1">
    <property type="nucleotide sequence ID" value="NZ_JBHTLP010000014.1"/>
</dbReference>
<comment type="caution">
    <text evidence="1">The sequence shown here is derived from an EMBL/GenBank/DDBJ whole genome shotgun (WGS) entry which is preliminary data.</text>
</comment>
<reference evidence="2" key="1">
    <citation type="journal article" date="2019" name="Int. J. Syst. Evol. Microbiol.">
        <title>The Global Catalogue of Microorganisms (GCM) 10K type strain sequencing project: providing services to taxonomists for standard genome sequencing and annotation.</title>
        <authorList>
            <consortium name="The Broad Institute Genomics Platform"/>
            <consortium name="The Broad Institute Genome Sequencing Center for Infectious Disease"/>
            <person name="Wu L."/>
            <person name="Ma J."/>
        </authorList>
    </citation>
    <scope>NUCLEOTIDE SEQUENCE [LARGE SCALE GENOMIC DNA]</scope>
    <source>
        <strain evidence="2">CCUG 55608</strain>
    </source>
</reference>
<dbReference type="Proteomes" id="UP001597116">
    <property type="component" value="Unassembled WGS sequence"/>
</dbReference>
<proteinExistence type="predicted"/>
<evidence type="ECO:0000313" key="1">
    <source>
        <dbReference type="EMBL" id="MFD1143556.1"/>
    </source>
</evidence>
<name>A0ABW3QGU7_9BACT</name>
<gene>
    <name evidence="1" type="ORF">ACFQ4C_20685</name>
</gene>
<sequence>MNQRALPLAEITSYWGAKCSYTFHESLRIDVPLSAGILQLLEACPHYISNFKLQLLALESASEAQIQDMAKLAGLEGYFKICRREQYTWVEAENHGDFTVWYDGRTEASDAQGKALMFNPGPIIKYAKRAGLYWPGTLPEEYVELKNKSIHFPVRLNAADEHLKDGILRTAS</sequence>
<keyword evidence="2" id="KW-1185">Reference proteome</keyword>
<organism evidence="1 2">
    <name type="scientific">Larkinella insperata</name>
    <dbReference type="NCBI Taxonomy" id="332158"/>
    <lineage>
        <taxon>Bacteria</taxon>
        <taxon>Pseudomonadati</taxon>
        <taxon>Bacteroidota</taxon>
        <taxon>Cytophagia</taxon>
        <taxon>Cytophagales</taxon>
        <taxon>Spirosomataceae</taxon>
        <taxon>Larkinella</taxon>
    </lineage>
</organism>
<protein>
    <submittedName>
        <fullName evidence="1">Uncharacterized protein</fullName>
    </submittedName>
</protein>